<feature type="region of interest" description="Disordered" evidence="4">
    <location>
        <begin position="1123"/>
        <end position="1142"/>
    </location>
</feature>
<name>A0ABQ4WKT0_9ASTR</name>
<organism evidence="6 7">
    <name type="scientific">Tanacetum coccineum</name>
    <dbReference type="NCBI Taxonomy" id="301880"/>
    <lineage>
        <taxon>Eukaryota</taxon>
        <taxon>Viridiplantae</taxon>
        <taxon>Streptophyta</taxon>
        <taxon>Embryophyta</taxon>
        <taxon>Tracheophyta</taxon>
        <taxon>Spermatophyta</taxon>
        <taxon>Magnoliopsida</taxon>
        <taxon>eudicotyledons</taxon>
        <taxon>Gunneridae</taxon>
        <taxon>Pentapetalae</taxon>
        <taxon>asterids</taxon>
        <taxon>campanulids</taxon>
        <taxon>Asterales</taxon>
        <taxon>Asteraceae</taxon>
        <taxon>Asteroideae</taxon>
        <taxon>Anthemideae</taxon>
        <taxon>Anthemidinae</taxon>
        <taxon>Tanacetum</taxon>
    </lineage>
</organism>
<gene>
    <name evidence="6" type="ORF">Tco_0626835</name>
</gene>
<evidence type="ECO:0000256" key="1">
    <source>
        <dbReference type="ARBA" id="ARBA00023054"/>
    </source>
</evidence>
<reference evidence="6" key="1">
    <citation type="journal article" date="2022" name="Int. J. Mol. Sci.">
        <title>Draft Genome of Tanacetum Coccineum: Genomic Comparison of Closely Related Tanacetum-Family Plants.</title>
        <authorList>
            <person name="Yamashiro T."/>
            <person name="Shiraishi A."/>
            <person name="Nakayama K."/>
            <person name="Satake H."/>
        </authorList>
    </citation>
    <scope>NUCLEOTIDE SEQUENCE</scope>
</reference>
<dbReference type="InterPro" id="IPR011684">
    <property type="entry name" value="NAB"/>
</dbReference>
<feature type="coiled-coil region" evidence="3">
    <location>
        <begin position="596"/>
        <end position="760"/>
    </location>
</feature>
<keyword evidence="7" id="KW-1185">Reference proteome</keyword>
<dbReference type="EMBL" id="BQNB010008729">
    <property type="protein sequence ID" value="GJS53473.1"/>
    <property type="molecule type" value="Genomic_DNA"/>
</dbReference>
<evidence type="ECO:0000259" key="5">
    <source>
        <dbReference type="PROSITE" id="PS51774"/>
    </source>
</evidence>
<feature type="domain" description="NAB" evidence="5">
    <location>
        <begin position="13"/>
        <end position="93"/>
    </location>
</feature>
<accession>A0ABQ4WKT0</accession>
<dbReference type="SUPFAM" id="SSF57997">
    <property type="entry name" value="Tropomyosin"/>
    <property type="match status" value="1"/>
</dbReference>
<protein>
    <submittedName>
        <fullName evidence="6">Protein NETWORKED 1A</fullName>
    </submittedName>
</protein>
<dbReference type="PANTHER" id="PTHR32258">
    <property type="entry name" value="PROTEIN NETWORKED 4A"/>
    <property type="match status" value="1"/>
</dbReference>
<feature type="coiled-coil region" evidence="3">
    <location>
        <begin position="436"/>
        <end position="508"/>
    </location>
</feature>
<dbReference type="Proteomes" id="UP001151760">
    <property type="component" value="Unassembled WGS sequence"/>
</dbReference>
<keyword evidence="1 3" id="KW-0175">Coiled coil</keyword>
<sequence>MASMSNSDTRRKYSWWWDSHISPKNSKWLQENLTDMDAKVKSMIKLIEEDADSFARRAEMYYKKRPELMKLVEEFYRAYRALSERYDHATSELRIAQKTLQVAFPNQEPCTLTEDSSSSIDPAFASQLNQLLLEGNLQNTNDQDELPNENMLAECEVENLKRAVADLLAEKESLFAQYQSSLENLSNAEQELNHAQESSKLFSEKASEAEKEVLMLKETLCILQAEKESGLTKQMEYLETISDLEEKIRGMEKRAFEAEGEGRDLMNKLSRLESENDAGLLRCSSRNEIEKLKNALSELTEEKEALQVLYAECLEKSYKLELDLSSAQSDVQRLTTELLNSTKKLKTVEEICVRLESSNKSLKTEASDLAKRIMLKDQELSDKHDEMEKLQSYAKNEHTHYVQVEAALETLQMLYTRSQEEQRNLALELKNGLQMVKDLEICKLGLEQEMEQVKDDNNNLKKTEVEIVGLKEMKQRLEEEVALQLGQCSAMQQEIVVLKDELNELNTGYNLLMSQLELVGLNPESFGSSVKYLQDENSRLKQICEKNVDHEEKIKTIIEKNTDLESSCELLVVEKSAAVLEKTVLLSQLHIVTVSMQKLMDQNTVLENSLSAANTELDNLRGKSKDLEAVCELLNSQKTNLVTERSMLASQLENVQKRLEILEMRFTEFEEKYGGLEKENEAGKFQMMELMMANGKRLEDMENNIRCINEENKLKKEEVQDELDKAVIAQFENAILNKFIKEVEEKNQSLLVENEKHVSASKLADKLISDLETEILEQQVEEELLLVEVENLRYGIYQVFLSLEVGGLKDGYETAKISVDEIIDNIKDLKRSLLKERDEKQRLMVENNVISTLLQHLKSDFQESEVKVQALEKETVKLCEELDERKNIEENLTSELQERENEFELWEAEATSFIFDLQISNTRDILLESKVDELVGVCKSLQSENVSKDLVIEEMKKKEIVMESEIDGLKEQLLAYNPVIGSLKKNLSSLEQNVFSMANVIVSNRKSDVEVKVHPRRSDADLTVSPKSFEPNGISDLIEFQTRISAIEKVIVEDINSVARRETPETDIRHKFAKGDTSVDQKRSKLEKLRGKRYLTLDNLSISKPKPEICELRKGVPIRDIPLDQASDGSISGRSRSRRGYSRTDDMMIEQLQMAHEIYETEKKSKKLPYEPQIEDLGVDKLVVPHPESNKGKLLQRLASDAQKLSSLETTVKELTKKIEIGKKSKKTSGVDFVTLKEQLEEAEESILQLVNVNVESTATIEKNPSLIAWVEQDDTWKSSEKIKRVQLEVQKIQYVLLKLDDEKKSKGKSRLSRTKSRTSVILRDFVLYGRSNSVKSRRRRLCGCFTPSATKDLTSRLPDILTDNMVYWKVLGVEKSKILLKRELT</sequence>
<evidence type="ECO:0000256" key="2">
    <source>
        <dbReference type="ARBA" id="ARBA00038006"/>
    </source>
</evidence>
<evidence type="ECO:0000256" key="4">
    <source>
        <dbReference type="SAM" id="MobiDB-lite"/>
    </source>
</evidence>
<evidence type="ECO:0000256" key="3">
    <source>
        <dbReference type="SAM" id="Coils"/>
    </source>
</evidence>
<feature type="coiled-coil region" evidence="3">
    <location>
        <begin position="819"/>
        <end position="909"/>
    </location>
</feature>
<feature type="coiled-coil region" evidence="3">
    <location>
        <begin position="150"/>
        <end position="261"/>
    </location>
</feature>
<comment type="similarity">
    <text evidence="2">Belongs to the NET family.</text>
</comment>
<dbReference type="PANTHER" id="PTHR32258:SF6">
    <property type="entry name" value="PROTEIN NETWORKED 1A"/>
    <property type="match status" value="1"/>
</dbReference>
<evidence type="ECO:0000313" key="7">
    <source>
        <dbReference type="Proteomes" id="UP001151760"/>
    </source>
</evidence>
<dbReference type="Pfam" id="PF07765">
    <property type="entry name" value="KIP1"/>
    <property type="match status" value="1"/>
</dbReference>
<dbReference type="PROSITE" id="PS51774">
    <property type="entry name" value="NAB"/>
    <property type="match status" value="1"/>
</dbReference>
<feature type="coiled-coil region" evidence="3">
    <location>
        <begin position="289"/>
        <end position="316"/>
    </location>
</feature>
<reference evidence="6" key="2">
    <citation type="submission" date="2022-01" db="EMBL/GenBank/DDBJ databases">
        <authorList>
            <person name="Yamashiro T."/>
            <person name="Shiraishi A."/>
            <person name="Satake H."/>
            <person name="Nakayama K."/>
        </authorList>
    </citation>
    <scope>NUCLEOTIDE SEQUENCE</scope>
</reference>
<feature type="coiled-coil region" evidence="3">
    <location>
        <begin position="345"/>
        <end position="372"/>
    </location>
</feature>
<comment type="caution">
    <text evidence="6">The sequence shown here is derived from an EMBL/GenBank/DDBJ whole genome shotgun (WGS) entry which is preliminary data.</text>
</comment>
<proteinExistence type="inferred from homology"/>
<feature type="coiled-coil region" evidence="3">
    <location>
        <begin position="1198"/>
        <end position="1253"/>
    </location>
</feature>
<dbReference type="InterPro" id="IPR051861">
    <property type="entry name" value="NET_actin-binding_domain"/>
</dbReference>
<evidence type="ECO:0000313" key="6">
    <source>
        <dbReference type="EMBL" id="GJS53473.1"/>
    </source>
</evidence>